<evidence type="ECO:0000313" key="9">
    <source>
        <dbReference type="EMBL" id="OAE27715.1"/>
    </source>
</evidence>
<evidence type="ECO:0000256" key="4">
    <source>
        <dbReference type="ARBA" id="ARBA00022741"/>
    </source>
</evidence>
<reference evidence="9" key="1">
    <citation type="submission" date="2016-03" db="EMBL/GenBank/DDBJ databases">
        <title>Mechanisms controlling the formation of the plant cell surface in tip-growing cells are functionally conserved among land plants.</title>
        <authorList>
            <person name="Honkanen S."/>
            <person name="Jones V.A."/>
            <person name="Morieri G."/>
            <person name="Champion C."/>
            <person name="Hetherington A.J."/>
            <person name="Kelly S."/>
            <person name="Saint-Marcoux D."/>
            <person name="Proust H."/>
            <person name="Prescott H."/>
            <person name="Dolan L."/>
        </authorList>
    </citation>
    <scope>NUCLEOTIDE SEQUENCE [LARGE SCALE GENOMIC DNA]</scope>
    <source>
        <tissue evidence="9">Whole gametophyte</tissue>
    </source>
</reference>
<dbReference type="Proteomes" id="UP000077202">
    <property type="component" value="Unassembled WGS sequence"/>
</dbReference>
<feature type="region of interest" description="Disordered" evidence="7">
    <location>
        <begin position="287"/>
        <end position="326"/>
    </location>
</feature>
<evidence type="ECO:0000256" key="2">
    <source>
        <dbReference type="ARBA" id="ARBA00022553"/>
    </source>
</evidence>
<dbReference type="InterPro" id="IPR011009">
    <property type="entry name" value="Kinase-like_dom_sf"/>
</dbReference>
<keyword evidence="6" id="KW-0067">ATP-binding</keyword>
<feature type="compositionally biased region" description="Basic and acidic residues" evidence="7">
    <location>
        <begin position="800"/>
        <end position="831"/>
    </location>
</feature>
<dbReference type="Pfam" id="PF00069">
    <property type="entry name" value="Pkinase"/>
    <property type="match status" value="1"/>
</dbReference>
<gene>
    <name evidence="9" type="ORF">AXG93_4193s1150</name>
</gene>
<evidence type="ECO:0000256" key="6">
    <source>
        <dbReference type="ARBA" id="ARBA00022840"/>
    </source>
</evidence>
<dbReference type="SMART" id="SM00220">
    <property type="entry name" value="S_TKc"/>
    <property type="match status" value="1"/>
</dbReference>
<dbReference type="FunFam" id="1.10.510.10:FF:000380">
    <property type="entry name" value="Serine/threonine-protein kinase ppk15"/>
    <property type="match status" value="1"/>
</dbReference>
<feature type="region of interest" description="Disordered" evidence="7">
    <location>
        <begin position="422"/>
        <end position="504"/>
    </location>
</feature>
<feature type="region of interest" description="Disordered" evidence="7">
    <location>
        <begin position="339"/>
        <end position="385"/>
    </location>
</feature>
<evidence type="ECO:0000313" key="10">
    <source>
        <dbReference type="Proteomes" id="UP000077202"/>
    </source>
</evidence>
<feature type="domain" description="Protein kinase" evidence="8">
    <location>
        <begin position="1079"/>
        <end position="1343"/>
    </location>
</feature>
<keyword evidence="1" id="KW-0723">Serine/threonine-protein kinase</keyword>
<feature type="region of interest" description="Disordered" evidence="7">
    <location>
        <begin position="856"/>
        <end position="885"/>
    </location>
</feature>
<evidence type="ECO:0000256" key="5">
    <source>
        <dbReference type="ARBA" id="ARBA00022777"/>
    </source>
</evidence>
<dbReference type="InterPro" id="IPR008271">
    <property type="entry name" value="Ser/Thr_kinase_AS"/>
</dbReference>
<feature type="compositionally biased region" description="Basic and acidic residues" evidence="7">
    <location>
        <begin position="856"/>
        <end position="876"/>
    </location>
</feature>
<dbReference type="Gene3D" id="3.30.200.20">
    <property type="entry name" value="Phosphorylase Kinase, domain 1"/>
    <property type="match status" value="1"/>
</dbReference>
<dbReference type="EMBL" id="LVLJ01001842">
    <property type="protein sequence ID" value="OAE27715.1"/>
    <property type="molecule type" value="Genomic_DNA"/>
</dbReference>
<keyword evidence="4" id="KW-0547">Nucleotide-binding</keyword>
<dbReference type="PANTHER" id="PTHR24058:SF124">
    <property type="entry name" value="PROTEIN KINASE SUPERFAMILY PROTEIN"/>
    <property type="match status" value="1"/>
</dbReference>
<keyword evidence="2" id="KW-0597">Phosphoprotein</keyword>
<feature type="region of interest" description="Disordered" evidence="7">
    <location>
        <begin position="616"/>
        <end position="643"/>
    </location>
</feature>
<dbReference type="InterPro" id="IPR000719">
    <property type="entry name" value="Prot_kinase_dom"/>
</dbReference>
<feature type="compositionally biased region" description="Basic and acidic residues" evidence="7">
    <location>
        <begin position="627"/>
        <end position="643"/>
    </location>
</feature>
<dbReference type="InterPro" id="IPR050494">
    <property type="entry name" value="Ser_Thr_dual-spec_kinase"/>
</dbReference>
<keyword evidence="3" id="KW-0808">Transferase</keyword>
<evidence type="ECO:0000256" key="7">
    <source>
        <dbReference type="SAM" id="MobiDB-lite"/>
    </source>
</evidence>
<dbReference type="CDD" id="cd14133">
    <property type="entry name" value="PKc_DYRK_like"/>
    <property type="match status" value="1"/>
</dbReference>
<evidence type="ECO:0000256" key="3">
    <source>
        <dbReference type="ARBA" id="ARBA00022679"/>
    </source>
</evidence>
<keyword evidence="5" id="KW-0418">Kinase</keyword>
<feature type="compositionally biased region" description="Basic and acidic residues" evidence="7">
    <location>
        <begin position="297"/>
        <end position="307"/>
    </location>
</feature>
<feature type="region of interest" description="Disordered" evidence="7">
    <location>
        <begin position="581"/>
        <end position="600"/>
    </location>
</feature>
<evidence type="ECO:0000256" key="1">
    <source>
        <dbReference type="ARBA" id="ARBA00022527"/>
    </source>
</evidence>
<dbReference type="GO" id="GO:0004674">
    <property type="term" value="F:protein serine/threonine kinase activity"/>
    <property type="evidence" value="ECO:0007669"/>
    <property type="project" value="UniProtKB-KW"/>
</dbReference>
<dbReference type="PROSITE" id="PS50011">
    <property type="entry name" value="PROTEIN_KINASE_DOM"/>
    <property type="match status" value="1"/>
</dbReference>
<name>A0A176W5I3_MARPO</name>
<protein>
    <recommendedName>
        <fullName evidence="8">Protein kinase domain-containing protein</fullName>
    </recommendedName>
</protein>
<dbReference type="PANTHER" id="PTHR24058">
    <property type="entry name" value="DUAL SPECIFICITY PROTEIN KINASE"/>
    <property type="match status" value="1"/>
</dbReference>
<feature type="region of interest" description="Disordered" evidence="7">
    <location>
        <begin position="986"/>
        <end position="1006"/>
    </location>
</feature>
<comment type="caution">
    <text evidence="9">The sequence shown here is derived from an EMBL/GenBank/DDBJ whole genome shotgun (WGS) entry which is preliminary data.</text>
</comment>
<feature type="compositionally biased region" description="Basic and acidic residues" evidence="7">
    <location>
        <begin position="423"/>
        <end position="436"/>
    </location>
</feature>
<dbReference type="FunFam" id="3.30.200.20:FF:000216">
    <property type="entry name" value="Putative serine/threonine-protein kinase dyrk2"/>
    <property type="match status" value="1"/>
</dbReference>
<dbReference type="PROSITE" id="PS00108">
    <property type="entry name" value="PROTEIN_KINASE_ST"/>
    <property type="match status" value="1"/>
</dbReference>
<feature type="compositionally biased region" description="Acidic residues" evidence="7">
    <location>
        <begin position="581"/>
        <end position="594"/>
    </location>
</feature>
<accession>A0A176W5I3</accession>
<proteinExistence type="predicted"/>
<feature type="region of interest" description="Disordered" evidence="7">
    <location>
        <begin position="770"/>
        <end position="836"/>
    </location>
</feature>
<organism evidence="9 10">
    <name type="scientific">Marchantia polymorpha subsp. ruderalis</name>
    <dbReference type="NCBI Taxonomy" id="1480154"/>
    <lineage>
        <taxon>Eukaryota</taxon>
        <taxon>Viridiplantae</taxon>
        <taxon>Streptophyta</taxon>
        <taxon>Embryophyta</taxon>
        <taxon>Marchantiophyta</taxon>
        <taxon>Marchantiopsida</taxon>
        <taxon>Marchantiidae</taxon>
        <taxon>Marchantiales</taxon>
        <taxon>Marchantiaceae</taxon>
        <taxon>Marchantia</taxon>
    </lineage>
</organism>
<dbReference type="Gene3D" id="1.10.510.10">
    <property type="entry name" value="Transferase(Phosphotransferase) domain 1"/>
    <property type="match status" value="1"/>
</dbReference>
<dbReference type="GO" id="GO:0005524">
    <property type="term" value="F:ATP binding"/>
    <property type="evidence" value="ECO:0007669"/>
    <property type="project" value="UniProtKB-KW"/>
</dbReference>
<feature type="region of interest" description="Disordered" evidence="7">
    <location>
        <begin position="534"/>
        <end position="556"/>
    </location>
</feature>
<dbReference type="SUPFAM" id="SSF56112">
    <property type="entry name" value="Protein kinase-like (PK-like)"/>
    <property type="match status" value="1"/>
</dbReference>
<sequence>MADSVNAILEYLRKHNFSEAENALRSELTARQTVNGPLPLPLEDDADLNVNVFHKAMQERDAQHQGIICPEPEFILASPERSKGAQAGFNFIHSKPEPLDGIGFRESSQQLFEEKAVFVDSGIEKLSSPTSPRSPRHEKFGAQLPAGSALEKVNPSGDVLGLQTGLHGSDFSRGPQYKKATAVTKQPKKHLEEASVRREGATSIFGEQVFHNDAPRSGEDLSLHVVTSDVIRPVPRKLEDVSFEEVRLVEAHQMHEDAVEQIGSPQWIGTLQQDRQGVPPPVVVVAPKTIKPSTKRPSSDQDKRDVLNEVPDNGVQHENGGHHLEKPMLVRDLIANERASKGQSSVEDAEKAHHGRSGGGSHASNLKEKGIVENGGVSRDSTSITPWKDVPIKTSFPFSPPESSSTCELPIVETFVVEGVKCPPREEKPPQEKTRAVEVSNNVHSGRGSRERSRSADGALKVLEGTSRSFPDVQEELPRLPPVRLRSGDTKPTDSGGANSRPSADSGLFVNIGGSAEAAFGLGSFLDIPVGQDVSSSGARRLSGGSRPSVSQGIVEDASERLSGFATVGDGQSESLVEYPDEYWDSDTYDDDDDPGYHRQPIEDEEWFLAHEIDYPDERSSPGLESSRSHHDKDFGKYEDDDRSILEEESYFSGEEYYRMKRGERREVQNEMDRLAANDLYSRVEESQMGALRRQTGAHLRETPDYDGQLLDVEELNMIQGEPVWQGFAAQESRLVEGDDKTVQERAREDVGSVRSGGIGISSEVAEFGSEVRESVVDGSSDGDLESLKDREMGVYGSAHGRESSKSESPKNRYNDLEGSHKVIKDASDRNLDEEEVDHDHEMILRFYNETWSHKRESADRQISERDRLYEQEKGGGKGTNGNAENHFQEEQEIGGFGFGGFSFPSPSSAGEIAVMSRADSGKSLWSVRDIVTPGRGDEGDEYANGIVGPDDTLAVWKRKSNESSPIISPRNETLRNLTLSTGSTISARSTDGYGSGELKEGDDDEEVEMNNINKEEADAVAADDEEAAAVQEQIRRIRAEEEEFETFNLKIVHRKNRTGFEENKDFPVVINSVIAGRYHVTEYLGSAAFSKAIQAHDLHTGMDVCMKIIKNNKDFFDQSLDEIKLLKYINKHDPGDKYHVLRLYDYFYHREHLFIVCELLRANLYEFHKYNRESGGEVYFTMPRLQSITRQCLEALEFIHGLGLIHCDLKPENILVKSYSRCEVKVIDLGSSCFQTDHLCSYVQSRSYRAPEVILGLPYNQKIDMWSLGCILAELCSGNVLFQNDSLATLLARVVGILGPIDPEMLSKGRDTHKFFTKNHMLYERNQDTDQLEYLRPKKTSLSHRLPMGDQGVFAKIRLSFPLKWQQWRLSRDKNKMVVCGSDVEMGVNAQFQRSMSVVPAAFEIEDTSTSGASNSYMERLTEVCQSALSTVLLALQYPIHNTTGKGISIDKYPTDLRLQEG</sequence>
<evidence type="ECO:0000259" key="8">
    <source>
        <dbReference type="PROSITE" id="PS50011"/>
    </source>
</evidence>
<feature type="compositionally biased region" description="Low complexity" evidence="7">
    <location>
        <begin position="535"/>
        <end position="549"/>
    </location>
</feature>
<keyword evidence="10" id="KW-1185">Reference proteome</keyword>